<comment type="caution">
    <text evidence="14">The sequence shown here is derived from an EMBL/GenBank/DDBJ whole genome shotgun (WGS) entry which is preliminary data.</text>
</comment>
<dbReference type="PROSITE" id="PS00027">
    <property type="entry name" value="HOMEOBOX_1"/>
    <property type="match status" value="1"/>
</dbReference>
<evidence type="ECO:0000256" key="2">
    <source>
        <dbReference type="ARBA" id="ARBA00022782"/>
    </source>
</evidence>
<evidence type="ECO:0000256" key="3">
    <source>
        <dbReference type="ARBA" id="ARBA00022902"/>
    </source>
</evidence>
<feature type="region of interest" description="Disordered" evidence="12">
    <location>
        <begin position="173"/>
        <end position="198"/>
    </location>
</feature>
<dbReference type="PROSITE" id="PS50071">
    <property type="entry name" value="HOMEOBOX_2"/>
    <property type="match status" value="1"/>
</dbReference>
<dbReference type="Gene3D" id="1.10.10.60">
    <property type="entry name" value="Homeodomain-like"/>
    <property type="match status" value="1"/>
</dbReference>
<keyword evidence="7" id="KW-0804">Transcription</keyword>
<dbReference type="GO" id="GO:0000981">
    <property type="term" value="F:DNA-binding transcription factor activity, RNA polymerase II-specific"/>
    <property type="evidence" value="ECO:0007669"/>
    <property type="project" value="InterPro"/>
</dbReference>
<evidence type="ECO:0000256" key="4">
    <source>
        <dbReference type="ARBA" id="ARBA00023015"/>
    </source>
</evidence>
<dbReference type="CDD" id="cd00086">
    <property type="entry name" value="homeodomain"/>
    <property type="match status" value="1"/>
</dbReference>
<protein>
    <recommendedName>
        <fullName evidence="13">Homeobox domain-containing protein</fullName>
    </recommendedName>
</protein>
<name>A0A816U030_9BILA</name>
<dbReference type="GO" id="GO:0007399">
    <property type="term" value="P:nervous system development"/>
    <property type="evidence" value="ECO:0007669"/>
    <property type="project" value="UniProtKB-KW"/>
</dbReference>
<dbReference type="GO" id="GO:0005634">
    <property type="term" value="C:nucleus"/>
    <property type="evidence" value="ECO:0007669"/>
    <property type="project" value="UniProtKB-SubCell"/>
</dbReference>
<reference evidence="14" key="1">
    <citation type="submission" date="2021-02" db="EMBL/GenBank/DDBJ databases">
        <authorList>
            <person name="Nowell W R."/>
        </authorList>
    </citation>
    <scope>NUCLEOTIDE SEQUENCE</scope>
</reference>
<feature type="compositionally biased region" description="Low complexity" evidence="12">
    <location>
        <begin position="186"/>
        <end position="198"/>
    </location>
</feature>
<keyword evidence="5 10" id="KW-0238">DNA-binding</keyword>
<evidence type="ECO:0000313" key="15">
    <source>
        <dbReference type="Proteomes" id="UP000663887"/>
    </source>
</evidence>
<evidence type="ECO:0000313" key="14">
    <source>
        <dbReference type="EMBL" id="CAF2102636.1"/>
    </source>
</evidence>
<keyword evidence="3" id="KW-0524">Neurogenesis</keyword>
<dbReference type="EMBL" id="CAJNRG010008230">
    <property type="protein sequence ID" value="CAF2102636.1"/>
    <property type="molecule type" value="Genomic_DNA"/>
</dbReference>
<dbReference type="PANTHER" id="PTHR46799">
    <property type="entry name" value="HOMEOBOX PROTEIN UNC-4 HOMOLOG"/>
    <property type="match status" value="1"/>
</dbReference>
<keyword evidence="6 10" id="KW-0371">Homeobox</keyword>
<dbReference type="InterPro" id="IPR017970">
    <property type="entry name" value="Homeobox_CS"/>
</dbReference>
<evidence type="ECO:0000259" key="13">
    <source>
        <dbReference type="PROSITE" id="PS50071"/>
    </source>
</evidence>
<evidence type="ECO:0000256" key="8">
    <source>
        <dbReference type="ARBA" id="ARBA00023242"/>
    </source>
</evidence>
<evidence type="ECO:0000256" key="5">
    <source>
        <dbReference type="ARBA" id="ARBA00023125"/>
    </source>
</evidence>
<dbReference type="SMART" id="SM00389">
    <property type="entry name" value="HOX"/>
    <property type="match status" value="1"/>
</dbReference>
<evidence type="ECO:0000256" key="7">
    <source>
        <dbReference type="ARBA" id="ARBA00023163"/>
    </source>
</evidence>
<comment type="similarity">
    <text evidence="9">Belongs to the paired homeobox family. Unc-4 subfamily.</text>
</comment>
<keyword evidence="8 10" id="KW-0539">Nucleus</keyword>
<feature type="domain" description="Homeobox" evidence="13">
    <location>
        <begin position="55"/>
        <end position="133"/>
    </location>
</feature>
<evidence type="ECO:0000256" key="10">
    <source>
        <dbReference type="PROSITE-ProRule" id="PRU00108"/>
    </source>
</evidence>
<feature type="DNA-binding region" description="Homeobox" evidence="10">
    <location>
        <begin position="57"/>
        <end position="134"/>
    </location>
</feature>
<keyword evidence="1" id="KW-0217">Developmental protein</keyword>
<feature type="region of interest" description="Disordered" evidence="12">
    <location>
        <begin position="41"/>
        <end position="62"/>
    </location>
</feature>
<evidence type="ECO:0000256" key="11">
    <source>
        <dbReference type="RuleBase" id="RU000682"/>
    </source>
</evidence>
<comment type="subcellular location">
    <subcellularLocation>
        <location evidence="10 11">Nucleus</location>
    </subcellularLocation>
</comment>
<evidence type="ECO:0000256" key="6">
    <source>
        <dbReference type="ARBA" id="ARBA00023155"/>
    </source>
</evidence>
<accession>A0A816U030</accession>
<dbReference type="Proteomes" id="UP000663887">
    <property type="component" value="Unassembled WGS sequence"/>
</dbReference>
<sequence length="216" mass="25460">MSVSPSNETSLLYSNMFNNSVLSSFFIQSLITSKQNSIHQESNLSEDEESVGHNNKQRRTRTNFTSSQIDELEKAFQDGWFLKQLIRLRFYNFLFKGHYPDLYMREALAIKLDLIESRVQVWFQNRRAKWRKMENTKKSPGRPAHNAHPRTCSGYPISQEELEKKRLQIEERKRQKHMKNFKSLRSDGNSSSSSMSPEIINKSSYSIERILYQLPK</sequence>
<evidence type="ECO:0000256" key="12">
    <source>
        <dbReference type="SAM" id="MobiDB-lite"/>
    </source>
</evidence>
<proteinExistence type="inferred from homology"/>
<dbReference type="InterPro" id="IPR001356">
    <property type="entry name" value="HD"/>
</dbReference>
<dbReference type="AlphaFoldDB" id="A0A816U030"/>
<evidence type="ECO:0000256" key="1">
    <source>
        <dbReference type="ARBA" id="ARBA00022473"/>
    </source>
</evidence>
<dbReference type="SUPFAM" id="SSF46689">
    <property type="entry name" value="Homeodomain-like"/>
    <property type="match status" value="1"/>
</dbReference>
<feature type="region of interest" description="Disordered" evidence="12">
    <location>
        <begin position="133"/>
        <end position="154"/>
    </location>
</feature>
<dbReference type="PANTHER" id="PTHR46799:SF1">
    <property type="entry name" value="HOMEOBOX PROTEIN UNC-4 HOMOLOG"/>
    <property type="match status" value="1"/>
</dbReference>
<keyword evidence="2" id="KW-0221">Differentiation</keyword>
<keyword evidence="4" id="KW-0805">Transcription regulation</keyword>
<dbReference type="Pfam" id="PF00046">
    <property type="entry name" value="Homeodomain"/>
    <property type="match status" value="1"/>
</dbReference>
<organism evidence="14 15">
    <name type="scientific">Rotaria magnacalcarata</name>
    <dbReference type="NCBI Taxonomy" id="392030"/>
    <lineage>
        <taxon>Eukaryota</taxon>
        <taxon>Metazoa</taxon>
        <taxon>Spiralia</taxon>
        <taxon>Gnathifera</taxon>
        <taxon>Rotifera</taxon>
        <taxon>Eurotatoria</taxon>
        <taxon>Bdelloidea</taxon>
        <taxon>Philodinida</taxon>
        <taxon>Philodinidae</taxon>
        <taxon>Rotaria</taxon>
    </lineage>
</organism>
<evidence type="ECO:0000256" key="9">
    <source>
        <dbReference type="ARBA" id="ARBA00038351"/>
    </source>
</evidence>
<dbReference type="GO" id="GO:0030154">
    <property type="term" value="P:cell differentiation"/>
    <property type="evidence" value="ECO:0007669"/>
    <property type="project" value="UniProtKB-KW"/>
</dbReference>
<gene>
    <name evidence="14" type="ORF">XDN619_LOCUS18992</name>
</gene>
<dbReference type="InterPro" id="IPR009057">
    <property type="entry name" value="Homeodomain-like_sf"/>
</dbReference>
<dbReference type="GO" id="GO:1990837">
    <property type="term" value="F:sequence-specific double-stranded DNA binding"/>
    <property type="evidence" value="ECO:0007669"/>
    <property type="project" value="TreeGrafter"/>
</dbReference>